<dbReference type="PRINTS" id="PR00151">
    <property type="entry name" value="PORPHBDMNASE"/>
</dbReference>
<dbReference type="EC" id="2.5.1.61" evidence="7"/>
<comment type="caution">
    <text evidence="10">The sequence shown here is derived from an EMBL/GenBank/DDBJ whole genome shotgun (WGS) entry which is preliminary data.</text>
</comment>
<dbReference type="Proteomes" id="UP001212160">
    <property type="component" value="Unassembled WGS sequence"/>
</dbReference>
<dbReference type="PIRSF" id="PIRSF001438">
    <property type="entry name" value="4pyrrol_synth_OHMeBilane_synth"/>
    <property type="match status" value="1"/>
</dbReference>
<dbReference type="HAMAP" id="MF_00260">
    <property type="entry name" value="Porphobil_deam"/>
    <property type="match status" value="1"/>
</dbReference>
<dbReference type="PROSITE" id="PS00533">
    <property type="entry name" value="PORPHOBILINOGEN_DEAM"/>
    <property type="match status" value="1"/>
</dbReference>
<evidence type="ECO:0000256" key="5">
    <source>
        <dbReference type="ARBA" id="ARBA00023244"/>
    </source>
</evidence>
<keyword evidence="4 7" id="KW-0808">Transferase</keyword>
<comment type="function">
    <text evidence="1 7">Tetrapolymerization of the monopyrrole PBG into the hydroxymethylbilane pre-uroporphyrinogen in several discrete steps.</text>
</comment>
<evidence type="ECO:0000313" key="11">
    <source>
        <dbReference type="Proteomes" id="UP001212160"/>
    </source>
</evidence>
<dbReference type="Pfam" id="PF03900">
    <property type="entry name" value="Porphobil_deamC"/>
    <property type="match status" value="1"/>
</dbReference>
<dbReference type="SUPFAM" id="SSF54782">
    <property type="entry name" value="Porphobilinogen deaminase (hydroxymethylbilane synthase), C-terminal domain"/>
    <property type="match status" value="1"/>
</dbReference>
<dbReference type="NCBIfam" id="TIGR00212">
    <property type="entry name" value="hemC"/>
    <property type="match status" value="1"/>
</dbReference>
<reference evidence="10" key="1">
    <citation type="submission" date="2023-01" db="EMBL/GenBank/DDBJ databases">
        <title>Human gut microbiome strain richness.</title>
        <authorList>
            <person name="Chen-Liaw A."/>
        </authorList>
    </citation>
    <scope>NUCLEOTIDE SEQUENCE</scope>
    <source>
        <strain evidence="10">RTP21484st1_H11_RTP21484_190118</strain>
    </source>
</reference>
<dbReference type="FunFam" id="3.40.190.10:FF:000005">
    <property type="entry name" value="Porphobilinogen deaminase"/>
    <property type="match status" value="1"/>
</dbReference>
<organism evidence="10 11">
    <name type="scientific">Mediterraneibacter gnavus</name>
    <name type="common">Ruminococcus gnavus</name>
    <dbReference type="NCBI Taxonomy" id="33038"/>
    <lineage>
        <taxon>Bacteria</taxon>
        <taxon>Bacillati</taxon>
        <taxon>Bacillota</taxon>
        <taxon>Clostridia</taxon>
        <taxon>Lachnospirales</taxon>
        <taxon>Lachnospiraceae</taxon>
        <taxon>Mediterraneibacter</taxon>
    </lineage>
</organism>
<comment type="catalytic activity">
    <reaction evidence="6 7">
        <text>4 porphobilinogen + H2O = hydroxymethylbilane + 4 NH4(+)</text>
        <dbReference type="Rhea" id="RHEA:13185"/>
        <dbReference type="ChEBI" id="CHEBI:15377"/>
        <dbReference type="ChEBI" id="CHEBI:28938"/>
        <dbReference type="ChEBI" id="CHEBI:57845"/>
        <dbReference type="ChEBI" id="CHEBI:58126"/>
        <dbReference type="EC" id="2.5.1.61"/>
    </reaction>
</comment>
<protein>
    <recommendedName>
        <fullName evidence="7">Porphobilinogen deaminase</fullName>
        <shortName evidence="7">PBG</shortName>
        <ecNumber evidence="7">2.5.1.61</ecNumber>
    </recommendedName>
    <alternativeName>
        <fullName evidence="7">Hydroxymethylbilane synthase</fullName>
        <shortName evidence="7">HMBS</shortName>
    </alternativeName>
    <alternativeName>
        <fullName evidence="7">Pre-uroporphyrinogen synthase</fullName>
    </alternativeName>
</protein>
<gene>
    <name evidence="7 10" type="primary">hemC</name>
    <name evidence="10" type="ORF">PNW85_14055</name>
</gene>
<evidence type="ECO:0000256" key="4">
    <source>
        <dbReference type="ARBA" id="ARBA00022679"/>
    </source>
</evidence>
<dbReference type="InterPro" id="IPR022417">
    <property type="entry name" value="Porphobilin_deaminase_N"/>
</dbReference>
<dbReference type="Gene3D" id="3.30.160.40">
    <property type="entry name" value="Porphobilinogen deaminase, C-terminal domain"/>
    <property type="match status" value="1"/>
</dbReference>
<comment type="cofactor">
    <cofactor evidence="7">
        <name>dipyrromethane</name>
        <dbReference type="ChEBI" id="CHEBI:60342"/>
    </cofactor>
    <text evidence="7">Binds 1 dipyrromethane group covalently.</text>
</comment>
<evidence type="ECO:0000313" key="10">
    <source>
        <dbReference type="EMBL" id="MDB8687774.1"/>
    </source>
</evidence>
<dbReference type="EMBL" id="JAQMLA010000048">
    <property type="protein sequence ID" value="MDB8687774.1"/>
    <property type="molecule type" value="Genomic_DNA"/>
</dbReference>
<dbReference type="InterPro" id="IPR022419">
    <property type="entry name" value="Porphobilin_deaminase_cofac_BS"/>
</dbReference>
<dbReference type="InterPro" id="IPR036803">
    <property type="entry name" value="Porphobilinogen_deaminase_C_sf"/>
</dbReference>
<dbReference type="PANTHER" id="PTHR11557:SF0">
    <property type="entry name" value="PORPHOBILINOGEN DEAMINASE"/>
    <property type="match status" value="1"/>
</dbReference>
<sequence>MVIRMRYLIGTRGSKLALVQTNLVIEKLTQAYPKDEFLPVVIKTTGDIVKNRQLDQIGSKGIFVKEIEEELLEGKIQMAVHSLKDMPEEPAEGLTFAKAWLREDSRDVLILKNAASIDDLPKGSVIGTGSKRRKYQLLQKRPDLRIVGIRGNIDTRLRELYGGEAIFDESSQEEVALDGIVIAAAGIKRIGRAGEVTQYLSVDDMIPAPAQGTLALEVRADNLELLTKLDALSDEKTDLCVQAERGFLKRIGGDCHTPVAAFCDVNASGKLELRAMYGTEDGSKLASTKVSEADVAGCVSEKEKTAKMVEVAAQKICEELGELRFS</sequence>
<accession>A0AAW6DMJ7</accession>
<evidence type="ECO:0000256" key="7">
    <source>
        <dbReference type="HAMAP-Rule" id="MF_00260"/>
    </source>
</evidence>
<keyword evidence="5 7" id="KW-0627">Porphyrin biosynthesis</keyword>
<feature type="modified residue" description="S-(dipyrrolylmethanemethyl)cysteine" evidence="7">
    <location>
        <position position="255"/>
    </location>
</feature>
<dbReference type="GO" id="GO:0005737">
    <property type="term" value="C:cytoplasm"/>
    <property type="evidence" value="ECO:0007669"/>
    <property type="project" value="UniProtKB-UniRule"/>
</dbReference>
<evidence type="ECO:0000256" key="3">
    <source>
        <dbReference type="ARBA" id="ARBA00011245"/>
    </source>
</evidence>
<proteinExistence type="inferred from homology"/>
<evidence type="ECO:0000259" key="8">
    <source>
        <dbReference type="Pfam" id="PF01379"/>
    </source>
</evidence>
<evidence type="ECO:0000256" key="2">
    <source>
        <dbReference type="ARBA" id="ARBA00005638"/>
    </source>
</evidence>
<comment type="subunit">
    <text evidence="3 7">Monomer.</text>
</comment>
<comment type="similarity">
    <text evidence="2 7">Belongs to the HMBS family.</text>
</comment>
<feature type="domain" description="Porphobilinogen deaminase N-terminal" evidence="8">
    <location>
        <begin position="9"/>
        <end position="225"/>
    </location>
</feature>
<dbReference type="GO" id="GO:0004418">
    <property type="term" value="F:hydroxymethylbilane synthase activity"/>
    <property type="evidence" value="ECO:0007669"/>
    <property type="project" value="UniProtKB-UniRule"/>
</dbReference>
<name>A0AAW6DMJ7_MEDGN</name>
<dbReference type="SUPFAM" id="SSF53850">
    <property type="entry name" value="Periplasmic binding protein-like II"/>
    <property type="match status" value="1"/>
</dbReference>
<dbReference type="AlphaFoldDB" id="A0AAW6DMJ7"/>
<dbReference type="InterPro" id="IPR022418">
    <property type="entry name" value="Porphobilinogen_deaminase_C"/>
</dbReference>
<evidence type="ECO:0000256" key="1">
    <source>
        <dbReference type="ARBA" id="ARBA00002869"/>
    </source>
</evidence>
<comment type="miscellaneous">
    <text evidence="7">The porphobilinogen subunits are added to the dipyrromethane group.</text>
</comment>
<feature type="domain" description="Porphobilinogen deaminase C-terminal" evidence="9">
    <location>
        <begin position="239"/>
        <end position="293"/>
    </location>
</feature>
<evidence type="ECO:0000259" key="9">
    <source>
        <dbReference type="Pfam" id="PF03900"/>
    </source>
</evidence>
<dbReference type="PANTHER" id="PTHR11557">
    <property type="entry name" value="PORPHOBILINOGEN DEAMINASE"/>
    <property type="match status" value="1"/>
</dbReference>
<dbReference type="GO" id="GO:0006782">
    <property type="term" value="P:protoporphyrinogen IX biosynthetic process"/>
    <property type="evidence" value="ECO:0007669"/>
    <property type="project" value="UniProtKB-UniRule"/>
</dbReference>
<evidence type="ECO:0000256" key="6">
    <source>
        <dbReference type="ARBA" id="ARBA00048169"/>
    </source>
</evidence>
<dbReference type="InterPro" id="IPR000860">
    <property type="entry name" value="HemC"/>
</dbReference>
<dbReference type="Pfam" id="PF01379">
    <property type="entry name" value="Porphobil_deam"/>
    <property type="match status" value="1"/>
</dbReference>
<dbReference type="Gene3D" id="3.40.190.10">
    <property type="entry name" value="Periplasmic binding protein-like II"/>
    <property type="match status" value="2"/>
</dbReference>